<name>A0AAV8RB30_ENSVE</name>
<gene>
    <name evidence="1" type="ORF">OPV22_010353</name>
</gene>
<proteinExistence type="predicted"/>
<evidence type="ECO:0000313" key="1">
    <source>
        <dbReference type="EMBL" id="KAJ8499801.1"/>
    </source>
</evidence>
<accession>A0AAV8RB30</accession>
<dbReference type="Proteomes" id="UP001222027">
    <property type="component" value="Unassembled WGS sequence"/>
</dbReference>
<organism evidence="1 2">
    <name type="scientific">Ensete ventricosum</name>
    <name type="common">Abyssinian banana</name>
    <name type="synonym">Musa ensete</name>
    <dbReference type="NCBI Taxonomy" id="4639"/>
    <lineage>
        <taxon>Eukaryota</taxon>
        <taxon>Viridiplantae</taxon>
        <taxon>Streptophyta</taxon>
        <taxon>Embryophyta</taxon>
        <taxon>Tracheophyta</taxon>
        <taxon>Spermatophyta</taxon>
        <taxon>Magnoliopsida</taxon>
        <taxon>Liliopsida</taxon>
        <taxon>Zingiberales</taxon>
        <taxon>Musaceae</taxon>
        <taxon>Ensete</taxon>
    </lineage>
</organism>
<dbReference type="AlphaFoldDB" id="A0AAV8RB30"/>
<keyword evidence="2" id="KW-1185">Reference proteome</keyword>
<protein>
    <submittedName>
        <fullName evidence="1">Uncharacterized protein</fullName>
    </submittedName>
</protein>
<evidence type="ECO:0000313" key="2">
    <source>
        <dbReference type="Proteomes" id="UP001222027"/>
    </source>
</evidence>
<dbReference type="EMBL" id="JAQQAF010000003">
    <property type="protein sequence ID" value="KAJ8499801.1"/>
    <property type="molecule type" value="Genomic_DNA"/>
</dbReference>
<comment type="caution">
    <text evidence="1">The sequence shown here is derived from an EMBL/GenBank/DDBJ whole genome shotgun (WGS) entry which is preliminary data.</text>
</comment>
<sequence>MDRWIRFRSFLKHLWDGRRREKEENELGEPKGASVQRDHGSVHARLVGALPLQYIDPYFAVVHLPQWISICHGLVRWPSEV</sequence>
<reference evidence="1 2" key="1">
    <citation type="submission" date="2022-12" db="EMBL/GenBank/DDBJ databases">
        <title>Chromosome-scale assembly of the Ensete ventricosum genome.</title>
        <authorList>
            <person name="Dussert Y."/>
            <person name="Stocks J."/>
            <person name="Wendawek A."/>
            <person name="Woldeyes F."/>
            <person name="Nichols R.A."/>
            <person name="Borrell J.S."/>
        </authorList>
    </citation>
    <scope>NUCLEOTIDE SEQUENCE [LARGE SCALE GENOMIC DNA]</scope>
    <source>
        <strain evidence="2">cv. Maze</strain>
        <tissue evidence="1">Seeds</tissue>
    </source>
</reference>